<name>A0A8B6G1V5_MYTGA</name>
<keyword evidence="2" id="KW-0472">Membrane</keyword>
<organism evidence="3 4">
    <name type="scientific">Mytilus galloprovincialis</name>
    <name type="common">Mediterranean mussel</name>
    <dbReference type="NCBI Taxonomy" id="29158"/>
    <lineage>
        <taxon>Eukaryota</taxon>
        <taxon>Metazoa</taxon>
        <taxon>Spiralia</taxon>
        <taxon>Lophotrochozoa</taxon>
        <taxon>Mollusca</taxon>
        <taxon>Bivalvia</taxon>
        <taxon>Autobranchia</taxon>
        <taxon>Pteriomorphia</taxon>
        <taxon>Mytilida</taxon>
        <taxon>Mytiloidea</taxon>
        <taxon>Mytilidae</taxon>
        <taxon>Mytilinae</taxon>
        <taxon>Mytilus</taxon>
    </lineage>
</organism>
<sequence length="123" mass="13468">MTFRYKKEGTNGGLVGIIVMYIIAGISTSLAVGRWLHGVIFISTYADIPMIVPYSLILNAFGAIFCGITMIYVSCMNCQHNAARLDQGSQVYSGVATTDYPKTQPYTEGPPPYEQPQGKNTYV</sequence>
<dbReference type="Proteomes" id="UP000596742">
    <property type="component" value="Unassembled WGS sequence"/>
</dbReference>
<proteinExistence type="predicted"/>
<evidence type="ECO:0000313" key="3">
    <source>
        <dbReference type="EMBL" id="VDI57530.1"/>
    </source>
</evidence>
<feature type="transmembrane region" description="Helical" evidence="2">
    <location>
        <begin position="56"/>
        <end position="75"/>
    </location>
</feature>
<evidence type="ECO:0000256" key="2">
    <source>
        <dbReference type="SAM" id="Phobius"/>
    </source>
</evidence>
<dbReference type="EMBL" id="UYJE01007736">
    <property type="protein sequence ID" value="VDI57530.1"/>
    <property type="molecule type" value="Genomic_DNA"/>
</dbReference>
<accession>A0A8B6G1V5</accession>
<keyword evidence="2" id="KW-1133">Transmembrane helix</keyword>
<comment type="caution">
    <text evidence="3">The sequence shown here is derived from an EMBL/GenBank/DDBJ whole genome shotgun (WGS) entry which is preliminary data.</text>
</comment>
<evidence type="ECO:0000256" key="1">
    <source>
        <dbReference type="SAM" id="MobiDB-lite"/>
    </source>
</evidence>
<protein>
    <submittedName>
        <fullName evidence="3">Uncharacterized protein</fullName>
    </submittedName>
</protein>
<gene>
    <name evidence="3" type="ORF">MGAL_10B038040</name>
</gene>
<feature type="region of interest" description="Disordered" evidence="1">
    <location>
        <begin position="100"/>
        <end position="123"/>
    </location>
</feature>
<dbReference type="OrthoDB" id="6191775at2759"/>
<dbReference type="AlphaFoldDB" id="A0A8B6G1V5"/>
<reference evidence="3" key="1">
    <citation type="submission" date="2018-11" db="EMBL/GenBank/DDBJ databases">
        <authorList>
            <person name="Alioto T."/>
            <person name="Alioto T."/>
        </authorList>
    </citation>
    <scope>NUCLEOTIDE SEQUENCE</scope>
</reference>
<keyword evidence="2" id="KW-0812">Transmembrane</keyword>
<evidence type="ECO:0000313" key="4">
    <source>
        <dbReference type="Proteomes" id="UP000596742"/>
    </source>
</evidence>
<keyword evidence="4" id="KW-1185">Reference proteome</keyword>
<feature type="transmembrane region" description="Helical" evidence="2">
    <location>
        <begin position="12"/>
        <end position="36"/>
    </location>
</feature>